<organism evidence="4 5">
    <name type="scientific">Periweissella cryptocerci</name>
    <dbReference type="NCBI Taxonomy" id="2506420"/>
    <lineage>
        <taxon>Bacteria</taxon>
        <taxon>Bacillati</taxon>
        <taxon>Bacillota</taxon>
        <taxon>Bacilli</taxon>
        <taxon>Lactobacillales</taxon>
        <taxon>Lactobacillaceae</taxon>
        <taxon>Periweissella</taxon>
    </lineage>
</organism>
<dbReference type="Pfam" id="PF21447">
    <property type="entry name" value="Ppx-GppA_III"/>
    <property type="match status" value="1"/>
</dbReference>
<dbReference type="PANTHER" id="PTHR30005">
    <property type="entry name" value="EXOPOLYPHOSPHATASE"/>
    <property type="match status" value="1"/>
</dbReference>
<feature type="domain" description="Ppx/GppA phosphatase C-terminal" evidence="3">
    <location>
        <begin position="314"/>
        <end position="462"/>
    </location>
</feature>
<reference evidence="5" key="1">
    <citation type="submission" date="2019-03" db="EMBL/GenBank/DDBJ databases">
        <title>Weissella sp. 26KH-42 Genome sequencing.</title>
        <authorList>
            <person name="Heo J."/>
            <person name="Kim S.-J."/>
            <person name="Kim J.-S."/>
            <person name="Hong S.-B."/>
            <person name="Kwon S.-W."/>
        </authorList>
    </citation>
    <scope>NUCLEOTIDE SEQUENCE [LARGE SCALE GENOMIC DNA]</scope>
    <source>
        <strain evidence="5">26KH-42</strain>
    </source>
</reference>
<dbReference type="PANTHER" id="PTHR30005:SF0">
    <property type="entry name" value="RETROGRADE REGULATION PROTEIN 2"/>
    <property type="match status" value="1"/>
</dbReference>
<evidence type="ECO:0000256" key="1">
    <source>
        <dbReference type="ARBA" id="ARBA00007125"/>
    </source>
</evidence>
<dbReference type="InterPro" id="IPR048950">
    <property type="entry name" value="Ppx_GppA_C"/>
</dbReference>
<dbReference type="AlphaFoldDB" id="A0A4P6YWU6"/>
<dbReference type="Gene3D" id="3.30.420.40">
    <property type="match status" value="1"/>
</dbReference>
<evidence type="ECO:0000313" key="4">
    <source>
        <dbReference type="EMBL" id="QBO37314.1"/>
    </source>
</evidence>
<dbReference type="InterPro" id="IPR043129">
    <property type="entry name" value="ATPase_NBD"/>
</dbReference>
<dbReference type="Gene3D" id="3.30.420.150">
    <property type="entry name" value="Exopolyphosphatase. Domain 2"/>
    <property type="match status" value="1"/>
</dbReference>
<dbReference type="EMBL" id="CP037940">
    <property type="protein sequence ID" value="QBO37314.1"/>
    <property type="molecule type" value="Genomic_DNA"/>
</dbReference>
<comment type="similarity">
    <text evidence="1">Belongs to the GppA/Ppx family.</text>
</comment>
<accession>A0A4P6YWU6</accession>
<keyword evidence="5" id="KW-1185">Reference proteome</keyword>
<proteinExistence type="inferred from homology"/>
<evidence type="ECO:0000259" key="2">
    <source>
        <dbReference type="Pfam" id="PF02541"/>
    </source>
</evidence>
<dbReference type="GO" id="GO:0016462">
    <property type="term" value="F:pyrophosphatase activity"/>
    <property type="evidence" value="ECO:0007669"/>
    <property type="project" value="TreeGrafter"/>
</dbReference>
<dbReference type="OrthoDB" id="9814545at2"/>
<dbReference type="InterPro" id="IPR050273">
    <property type="entry name" value="GppA/Ppx_hydrolase"/>
</dbReference>
<dbReference type="Gene3D" id="1.10.3210.10">
    <property type="entry name" value="Hypothetical protein af1432"/>
    <property type="match status" value="1"/>
</dbReference>
<feature type="domain" description="Ppx/GppA phosphatase N-terminal" evidence="2">
    <location>
        <begin position="28"/>
        <end position="300"/>
    </location>
</feature>
<gene>
    <name evidence="4" type="ORF">EQG49_13005</name>
</gene>
<protein>
    <submittedName>
        <fullName evidence="4">HD domain-containing protein</fullName>
    </submittedName>
</protein>
<sequence>MAKKLIGEILVGTTSIELVISNTRTLQVIESVQKNMQDGSEIYDSGALPIALVHRLLAALQGFRQILADYDVQNVRVWGSEMFAHASNAEYIADQIYLATGFTIHWLNSSQEVFYRNQAIRTFYPMFEELAADKLYIIGMNNGRIDLGYYAQNDFRYSRSVALGPVRIAEEVEDIESQIVDYPQFLRDFIASKIADFTRVLPITEPSENLLLVGSTVLNDIFIAPRGQSQEITLSDFSKLQRKMQRMSQQAISDEYGIEPAMVRYVLPELFLLERAFAITHAKLITLVKMSVVDGLIFADSDTKHIGDAEIITSARDISTQYRVEAKHRDQVENFALHLFDQLKPIHQLDSRERLLLNVVSLVHDIGSFVNSHAHYLHSEDLIRGIDFHGMSTRETEIIAAVARYHSSQTPDSDEYVLQRFNRAERLLIAKLTAILRVADALDDSRGQKIQQISVSLRSDEVVITAVTSENILLESWVFQQKAKFFMDVFGIQPILKKRMSRA</sequence>
<dbReference type="Pfam" id="PF02541">
    <property type="entry name" value="Ppx-GppA"/>
    <property type="match status" value="1"/>
</dbReference>
<dbReference type="Proteomes" id="UP000292886">
    <property type="component" value="Chromosome"/>
</dbReference>
<dbReference type="RefSeq" id="WP_133364391.1">
    <property type="nucleotide sequence ID" value="NZ_CP037940.1"/>
</dbReference>
<dbReference type="SUPFAM" id="SSF109604">
    <property type="entry name" value="HD-domain/PDEase-like"/>
    <property type="match status" value="1"/>
</dbReference>
<evidence type="ECO:0000313" key="5">
    <source>
        <dbReference type="Proteomes" id="UP000292886"/>
    </source>
</evidence>
<evidence type="ECO:0000259" key="3">
    <source>
        <dbReference type="Pfam" id="PF21447"/>
    </source>
</evidence>
<dbReference type="InterPro" id="IPR003695">
    <property type="entry name" value="Ppx_GppA_N"/>
</dbReference>
<dbReference type="KEGG" id="wei:EQG49_13005"/>
<name>A0A4P6YWU6_9LACO</name>
<dbReference type="SUPFAM" id="SSF53067">
    <property type="entry name" value="Actin-like ATPase domain"/>
    <property type="match status" value="2"/>
</dbReference>